<dbReference type="GO" id="GO:0016020">
    <property type="term" value="C:membrane"/>
    <property type="evidence" value="ECO:0007669"/>
    <property type="project" value="InterPro"/>
</dbReference>
<accession>A0A8J2XS39</accession>
<feature type="domain" description="EamA" evidence="2">
    <location>
        <begin position="141"/>
        <end position="279"/>
    </location>
</feature>
<feature type="transmembrane region" description="Helical" evidence="1">
    <location>
        <begin position="266"/>
        <end position="285"/>
    </location>
</feature>
<dbReference type="SUPFAM" id="SSF103481">
    <property type="entry name" value="Multidrug resistance efflux transporter EmrE"/>
    <property type="match status" value="2"/>
</dbReference>
<keyword evidence="1" id="KW-0472">Membrane</keyword>
<dbReference type="InterPro" id="IPR037185">
    <property type="entry name" value="EmrE-like"/>
</dbReference>
<feature type="transmembrane region" description="Helical" evidence="1">
    <location>
        <begin position="232"/>
        <end position="254"/>
    </location>
</feature>
<feature type="transmembrane region" description="Helical" evidence="1">
    <location>
        <begin position="89"/>
        <end position="109"/>
    </location>
</feature>
<keyword evidence="1" id="KW-1133">Transmembrane helix</keyword>
<reference evidence="3" key="2">
    <citation type="submission" date="2020-09" db="EMBL/GenBank/DDBJ databases">
        <authorList>
            <person name="Sun Q."/>
            <person name="Zhou Y."/>
        </authorList>
    </citation>
    <scope>NUCLEOTIDE SEQUENCE</scope>
    <source>
        <strain evidence="3">CGMCC 1.15448</strain>
    </source>
</reference>
<dbReference type="AlphaFoldDB" id="A0A8J2XS39"/>
<feature type="domain" description="EamA" evidence="2">
    <location>
        <begin position="7"/>
        <end position="133"/>
    </location>
</feature>
<dbReference type="PANTHER" id="PTHR22911">
    <property type="entry name" value="ACYL-MALONYL CONDENSING ENZYME-RELATED"/>
    <property type="match status" value="1"/>
</dbReference>
<feature type="transmembrane region" description="Helical" evidence="1">
    <location>
        <begin position="207"/>
        <end position="225"/>
    </location>
</feature>
<dbReference type="Pfam" id="PF00892">
    <property type="entry name" value="EamA"/>
    <property type="match status" value="2"/>
</dbReference>
<feature type="transmembrane region" description="Helical" evidence="1">
    <location>
        <begin position="62"/>
        <end position="83"/>
    </location>
</feature>
<dbReference type="Proteomes" id="UP000607559">
    <property type="component" value="Unassembled WGS sequence"/>
</dbReference>
<reference evidence="3" key="1">
    <citation type="journal article" date="2014" name="Int. J. Syst. Evol. Microbiol.">
        <title>Complete genome sequence of Corynebacterium casei LMG S-19264T (=DSM 44701T), isolated from a smear-ripened cheese.</title>
        <authorList>
            <consortium name="US DOE Joint Genome Institute (JGI-PGF)"/>
            <person name="Walter F."/>
            <person name="Albersmeier A."/>
            <person name="Kalinowski J."/>
            <person name="Ruckert C."/>
        </authorList>
    </citation>
    <scope>NUCLEOTIDE SEQUENCE</scope>
    <source>
        <strain evidence="3">CGMCC 1.15448</strain>
    </source>
</reference>
<dbReference type="RefSeq" id="WP_188929963.1">
    <property type="nucleotide sequence ID" value="NZ_BMJC01000001.1"/>
</dbReference>
<evidence type="ECO:0000313" key="4">
    <source>
        <dbReference type="Proteomes" id="UP000607559"/>
    </source>
</evidence>
<feature type="transmembrane region" description="Helical" evidence="1">
    <location>
        <begin position="32"/>
        <end position="50"/>
    </location>
</feature>
<sequence>MKKAFIQLHAAVLLAGLTGVLGRLISLNAGLLVWYRLLITAASLWLLALLRRQSVRIDRRDLWRIFGIGGIAALHWVAFYASIKYSNVSVGLVCFSAIGFFTALIEPLVLRHRVDVVELLLGLLVIAGIFFIFQVDPHYKTGILIGLVSALLGSLFPVLNKRILQRVPAETVTLYELSGGFLGLTLLMPLYLYLFPFDSLVPGWRDWGWLLVLSWACTVLAFNLSMSALQRISAFTVNLSYNLEPVYGILLAFLLFREDKYLNQGFYVGFLLILLSIVLQTVRLWRRGVGVE</sequence>
<dbReference type="InterPro" id="IPR000620">
    <property type="entry name" value="EamA_dom"/>
</dbReference>
<dbReference type="PANTHER" id="PTHR22911:SF79">
    <property type="entry name" value="MOBA-LIKE NTP TRANSFERASE DOMAIN-CONTAINING PROTEIN"/>
    <property type="match status" value="1"/>
</dbReference>
<feature type="transmembrane region" description="Helical" evidence="1">
    <location>
        <begin position="141"/>
        <end position="160"/>
    </location>
</feature>
<keyword evidence="4" id="KW-1185">Reference proteome</keyword>
<keyword evidence="1" id="KW-0812">Transmembrane</keyword>
<gene>
    <name evidence="3" type="ORF">GCM10011511_14310</name>
</gene>
<feature type="transmembrane region" description="Helical" evidence="1">
    <location>
        <begin position="172"/>
        <end position="195"/>
    </location>
</feature>
<organism evidence="3 4">
    <name type="scientific">Puia dinghuensis</name>
    <dbReference type="NCBI Taxonomy" id="1792502"/>
    <lineage>
        <taxon>Bacteria</taxon>
        <taxon>Pseudomonadati</taxon>
        <taxon>Bacteroidota</taxon>
        <taxon>Chitinophagia</taxon>
        <taxon>Chitinophagales</taxon>
        <taxon>Chitinophagaceae</taxon>
        <taxon>Puia</taxon>
    </lineage>
</organism>
<name>A0A8J2XS39_9BACT</name>
<proteinExistence type="predicted"/>
<feature type="transmembrane region" description="Helical" evidence="1">
    <location>
        <begin position="116"/>
        <end position="135"/>
    </location>
</feature>
<protein>
    <submittedName>
        <fullName evidence="3">Permease</fullName>
    </submittedName>
</protein>
<dbReference type="EMBL" id="BMJC01000001">
    <property type="protein sequence ID" value="GGA92059.1"/>
    <property type="molecule type" value="Genomic_DNA"/>
</dbReference>
<evidence type="ECO:0000313" key="3">
    <source>
        <dbReference type="EMBL" id="GGA92059.1"/>
    </source>
</evidence>
<evidence type="ECO:0000259" key="2">
    <source>
        <dbReference type="Pfam" id="PF00892"/>
    </source>
</evidence>
<evidence type="ECO:0000256" key="1">
    <source>
        <dbReference type="SAM" id="Phobius"/>
    </source>
</evidence>
<comment type="caution">
    <text evidence="3">The sequence shown here is derived from an EMBL/GenBank/DDBJ whole genome shotgun (WGS) entry which is preliminary data.</text>
</comment>